<feature type="region of interest" description="Disordered" evidence="11">
    <location>
        <begin position="880"/>
        <end position="921"/>
    </location>
</feature>
<evidence type="ECO:0000256" key="7">
    <source>
        <dbReference type="ARBA" id="ARBA00022989"/>
    </source>
</evidence>
<comment type="subcellular location">
    <subcellularLocation>
        <location evidence="1">Membrane</location>
        <topology evidence="1">Multi-pass membrane protein</topology>
    </subcellularLocation>
</comment>
<feature type="compositionally biased region" description="Basic and acidic residues" evidence="11">
    <location>
        <begin position="327"/>
        <end position="345"/>
    </location>
</feature>
<feature type="compositionally biased region" description="Basic and acidic residues" evidence="11">
    <location>
        <begin position="261"/>
        <end position="287"/>
    </location>
</feature>
<keyword evidence="6 10" id="KW-0630">Potassium</keyword>
<keyword evidence="8 10" id="KW-0406">Ion transport</keyword>
<feature type="transmembrane region" description="Helical" evidence="10">
    <location>
        <begin position="450"/>
        <end position="473"/>
    </location>
</feature>
<feature type="transmembrane region" description="Helical" evidence="10">
    <location>
        <begin position="27"/>
        <end position="50"/>
    </location>
</feature>
<dbReference type="GO" id="GO:0140107">
    <property type="term" value="F:high-affinity potassium ion transmembrane transporter activity"/>
    <property type="evidence" value="ECO:0007669"/>
    <property type="project" value="TreeGrafter"/>
</dbReference>
<feature type="transmembrane region" description="Helical" evidence="10">
    <location>
        <begin position="651"/>
        <end position="668"/>
    </location>
</feature>
<dbReference type="PANTHER" id="PTHR31064:SF30">
    <property type="entry name" value="HIGH-AFFINITY POTASSIUM TRANSPORT PROTEIN-RELATED"/>
    <property type="match status" value="1"/>
</dbReference>
<evidence type="ECO:0000313" key="13">
    <source>
        <dbReference type="Proteomes" id="UP000186583"/>
    </source>
</evidence>
<evidence type="ECO:0000256" key="2">
    <source>
        <dbReference type="ARBA" id="ARBA00009137"/>
    </source>
</evidence>
<dbReference type="InterPro" id="IPR015958">
    <property type="entry name" value="Trk1_fungi"/>
</dbReference>
<evidence type="ECO:0000256" key="8">
    <source>
        <dbReference type="ARBA" id="ARBA00023065"/>
    </source>
</evidence>
<dbReference type="GO" id="GO:0005886">
    <property type="term" value="C:plasma membrane"/>
    <property type="evidence" value="ECO:0007669"/>
    <property type="project" value="InterPro"/>
</dbReference>
<dbReference type="InterPro" id="IPR003445">
    <property type="entry name" value="Cat_transpt"/>
</dbReference>
<dbReference type="STRING" id="708187.A0A1Q8RNA0"/>
<dbReference type="InterPro" id="IPR051143">
    <property type="entry name" value="TrkH_K-transport"/>
</dbReference>
<feature type="transmembrane region" description="Helical" evidence="10">
    <location>
        <begin position="709"/>
        <end position="726"/>
    </location>
</feature>
<feature type="compositionally biased region" description="Basic and acidic residues" evidence="11">
    <location>
        <begin position="373"/>
        <end position="382"/>
    </location>
</feature>
<keyword evidence="3 10" id="KW-0813">Transport</keyword>
<dbReference type="AlphaFoldDB" id="A0A1Q8RNA0"/>
<evidence type="ECO:0000256" key="6">
    <source>
        <dbReference type="ARBA" id="ARBA00022958"/>
    </source>
</evidence>
<feature type="transmembrane region" description="Helical" evidence="10">
    <location>
        <begin position="90"/>
        <end position="113"/>
    </location>
</feature>
<feature type="transmembrane region" description="Helical" evidence="10">
    <location>
        <begin position="586"/>
        <end position="606"/>
    </location>
</feature>
<comment type="similarity">
    <text evidence="2 10">Belongs to the TrkH potassium transport family.</text>
</comment>
<feature type="region of interest" description="Disordered" evidence="11">
    <location>
        <begin position="261"/>
        <end position="345"/>
    </location>
</feature>
<keyword evidence="7 10" id="KW-1133">Transmembrane helix</keyword>
<evidence type="ECO:0000256" key="1">
    <source>
        <dbReference type="ARBA" id="ARBA00004141"/>
    </source>
</evidence>
<feature type="region of interest" description="Disordered" evidence="11">
    <location>
        <begin position="129"/>
        <end position="223"/>
    </location>
</feature>
<keyword evidence="5 10" id="KW-0812">Transmembrane</keyword>
<feature type="transmembrane region" description="Helical" evidence="10">
    <location>
        <begin position="524"/>
        <end position="551"/>
    </location>
</feature>
<keyword evidence="4 10" id="KW-0633">Potassium transport</keyword>
<dbReference type="Pfam" id="PF02386">
    <property type="entry name" value="TrkH"/>
    <property type="match status" value="1"/>
</dbReference>
<gene>
    <name evidence="12" type="ORF">CCHL11_09202</name>
</gene>
<comment type="caution">
    <text evidence="12">The sequence shown here is derived from an EMBL/GenBank/DDBJ whole genome shotgun (WGS) entry which is preliminary data.</text>
</comment>
<evidence type="ECO:0000256" key="4">
    <source>
        <dbReference type="ARBA" id="ARBA00022538"/>
    </source>
</evidence>
<feature type="compositionally biased region" description="Basic and acidic residues" evidence="11">
    <location>
        <begin position="138"/>
        <end position="150"/>
    </location>
</feature>
<evidence type="ECO:0000256" key="11">
    <source>
        <dbReference type="SAM" id="MobiDB-lite"/>
    </source>
</evidence>
<dbReference type="PANTHER" id="PTHR31064">
    <property type="entry name" value="POTASSIUM TRANSPORT PROTEIN DDB_G0292412-RELATED"/>
    <property type="match status" value="1"/>
</dbReference>
<keyword evidence="9 10" id="KW-0472">Membrane</keyword>
<organism evidence="12 13">
    <name type="scientific">Colletotrichum chlorophyti</name>
    <dbReference type="NCBI Taxonomy" id="708187"/>
    <lineage>
        <taxon>Eukaryota</taxon>
        <taxon>Fungi</taxon>
        <taxon>Dikarya</taxon>
        <taxon>Ascomycota</taxon>
        <taxon>Pezizomycotina</taxon>
        <taxon>Sordariomycetes</taxon>
        <taxon>Hypocreomycetidae</taxon>
        <taxon>Glomerellales</taxon>
        <taxon>Glomerellaceae</taxon>
        <taxon>Colletotrichum</taxon>
    </lineage>
</organism>
<evidence type="ECO:0000256" key="9">
    <source>
        <dbReference type="ARBA" id="ARBA00023136"/>
    </source>
</evidence>
<name>A0A1Q8RNA0_9PEZI</name>
<accession>A0A1Q8RNA0</accession>
<dbReference type="PIRSF" id="PIRSF002450">
    <property type="entry name" value="K+_transpter_TRK"/>
    <property type="match status" value="1"/>
</dbReference>
<dbReference type="GO" id="GO:0030007">
    <property type="term" value="P:intracellular potassium ion homeostasis"/>
    <property type="evidence" value="ECO:0007669"/>
    <property type="project" value="UniProtKB-UniRule"/>
</dbReference>
<dbReference type="GO" id="GO:1990573">
    <property type="term" value="P:potassium ion import across plasma membrane"/>
    <property type="evidence" value="ECO:0007669"/>
    <property type="project" value="TreeGrafter"/>
</dbReference>
<evidence type="ECO:0000256" key="10">
    <source>
        <dbReference type="PIRNR" id="PIRNR002450"/>
    </source>
</evidence>
<proteinExistence type="inferred from homology"/>
<dbReference type="EMBL" id="MPGH01000152">
    <property type="protein sequence ID" value="OLN85797.1"/>
    <property type="molecule type" value="Genomic_DNA"/>
</dbReference>
<feature type="region of interest" description="Disordered" evidence="11">
    <location>
        <begin position="363"/>
        <end position="392"/>
    </location>
</feature>
<sequence>MLQDARGWLLAQLRAAKPSFISKKPHFNFISVHYFWICSLTILGSILIYATAGGQMAYIDALFFASGANTQAGLNTIDVNLLNTFQQICLYFFTMTSNPITIHSSVVFLRLYWFEKRFQGVVREARQRRNTISKSMSRARDEMSQAERGRLSVRNIKVMHTNGRRSRMTNDGILLDMKDDDGRLSPGSNGFVPLPNTPAQHSGEDTPAASSDGQDDATATDTSHGRITFAQHVHRSDGTEPEMKLPPPSSPAHLAILERQRNGHEETLRIPNPRDAERGMKPKRVETGEAPEDDKDDGGVSHAHAPTHEANGMSNGIGSNPGRRQTIKIEEPERPRESDRSVKEEIAEEAEAIGRTILPFSFRRPRAFQRGDQQTRRDHDNNDGAPENPLARVRSRTFDTIRTALTREKVEDMPYLSFTPTLGRNSAFPGLTLEQREELGGIEYRSLRTLAVILLCYFWGFSLFAITCLLPWIHSSSNAKYANIVESAGVSKAWWGIFTANSAFNDLGLTLTPDSMNSFNDASFILMIMSFLIIIGNTGFPIMLRVIIWILSKVVPKRSGLWEELRFLLDHPRRCFTLLFPAGATWWLFVILIGLNVLDLLFFVLLDLNDNAVSHLPVHIRIVDGIFQAASTRTAGFSVVNISLLHPAVQVSYMIMMYISVFPIAISIRRTNVYEEKSLGVYHSPDEDVEGTNENSAWSYVGTHLRRQLSFDLWYVFLGLFILAITEGHRIQAKDFDVYSVLFEVVSAYGTVGLSLGYPNVNASLCSQFTTGGKLIMIAMQIRGRHRGLPYGLDRAVLLPSESRFEKEAAEAMPVLVRSATGASTGTALSASRSNLRSRRMSSNRGQGNIITQFLHPGPVIPHEDSFTDLSRRSQSFGAVDHLPVPEDMRRRNTAPMEDDTTSTDSEVAVPPRRVLTTPAR</sequence>
<evidence type="ECO:0000256" key="5">
    <source>
        <dbReference type="ARBA" id="ARBA00022692"/>
    </source>
</evidence>
<dbReference type="Proteomes" id="UP000186583">
    <property type="component" value="Unassembled WGS sequence"/>
</dbReference>
<dbReference type="NCBIfam" id="TIGR00934">
    <property type="entry name" value="2a38euk"/>
    <property type="match status" value="1"/>
</dbReference>
<keyword evidence="13" id="KW-1185">Reference proteome</keyword>
<reference evidence="12 13" key="1">
    <citation type="submission" date="2016-11" db="EMBL/GenBank/DDBJ databases">
        <title>Draft Genome Assembly of Colletotrichum chlorophyti a pathogen of herbaceous plants.</title>
        <authorList>
            <person name="Gan P."/>
            <person name="Narusaka M."/>
            <person name="Tsushima A."/>
            <person name="Narusaka Y."/>
            <person name="Takano Y."/>
            <person name="Shirasu K."/>
        </authorList>
    </citation>
    <scope>NUCLEOTIDE SEQUENCE [LARGE SCALE GENOMIC DNA]</scope>
    <source>
        <strain evidence="12 13">NTL11</strain>
    </source>
</reference>
<dbReference type="OrthoDB" id="9999863at2759"/>
<evidence type="ECO:0000256" key="3">
    <source>
        <dbReference type="ARBA" id="ARBA00022448"/>
    </source>
</evidence>
<dbReference type="InterPro" id="IPR004773">
    <property type="entry name" value="K/Na_transp_Trk1/HKT1"/>
</dbReference>
<protein>
    <recommendedName>
        <fullName evidence="10">Potassium transport protein</fullName>
    </recommendedName>
</protein>
<evidence type="ECO:0000313" key="12">
    <source>
        <dbReference type="EMBL" id="OLN85797.1"/>
    </source>
</evidence>
<feature type="compositionally biased region" description="Polar residues" evidence="11">
    <location>
        <begin position="208"/>
        <end position="222"/>
    </location>
</feature>